<dbReference type="OrthoDB" id="7388552at2"/>
<keyword evidence="2" id="KW-0229">DNA integration</keyword>
<dbReference type="GO" id="GO:0003677">
    <property type="term" value="F:DNA binding"/>
    <property type="evidence" value="ECO:0007669"/>
    <property type="project" value="UniProtKB-UniRule"/>
</dbReference>
<name>A0A2V3US64_9SPHN</name>
<dbReference type="PROSITE" id="PS51900">
    <property type="entry name" value="CB"/>
    <property type="match status" value="1"/>
</dbReference>
<evidence type="ECO:0000259" key="6">
    <source>
        <dbReference type="PROSITE" id="PS51898"/>
    </source>
</evidence>
<dbReference type="PANTHER" id="PTHR30629:SF2">
    <property type="entry name" value="PROPHAGE INTEGRASE INTS-RELATED"/>
    <property type="match status" value="1"/>
</dbReference>
<dbReference type="Gene3D" id="3.30.160.390">
    <property type="entry name" value="Integrase, DNA-binding domain"/>
    <property type="match status" value="1"/>
</dbReference>
<feature type="domain" description="Core-binding (CB)" evidence="7">
    <location>
        <begin position="97"/>
        <end position="178"/>
    </location>
</feature>
<dbReference type="InterPro" id="IPR044068">
    <property type="entry name" value="CB"/>
</dbReference>
<dbReference type="PROSITE" id="PS51898">
    <property type="entry name" value="TYR_RECOMBINASE"/>
    <property type="match status" value="1"/>
</dbReference>
<dbReference type="EMBL" id="QJJM01000014">
    <property type="protein sequence ID" value="PXW70026.1"/>
    <property type="molecule type" value="Genomic_DNA"/>
</dbReference>
<dbReference type="CDD" id="cd00801">
    <property type="entry name" value="INT_P4_C"/>
    <property type="match status" value="1"/>
</dbReference>
<keyword evidence="3 5" id="KW-0238">DNA-binding</keyword>
<dbReference type="Gene3D" id="1.10.443.10">
    <property type="entry name" value="Intergrase catalytic core"/>
    <property type="match status" value="1"/>
</dbReference>
<gene>
    <name evidence="8" type="ORF">C7451_1141</name>
</gene>
<comment type="similarity">
    <text evidence="1">Belongs to the 'phage' integrase family.</text>
</comment>
<dbReference type="InterPro" id="IPR053876">
    <property type="entry name" value="Phage_int_M"/>
</dbReference>
<evidence type="ECO:0000256" key="2">
    <source>
        <dbReference type="ARBA" id="ARBA00022908"/>
    </source>
</evidence>
<dbReference type="InterPro" id="IPR011010">
    <property type="entry name" value="DNA_brk_join_enz"/>
</dbReference>
<dbReference type="InterPro" id="IPR038488">
    <property type="entry name" value="Integrase_DNA-bd_sf"/>
</dbReference>
<evidence type="ECO:0000256" key="1">
    <source>
        <dbReference type="ARBA" id="ARBA00008857"/>
    </source>
</evidence>
<dbReference type="Pfam" id="PF00589">
    <property type="entry name" value="Phage_integrase"/>
    <property type="match status" value="1"/>
</dbReference>
<feature type="domain" description="Tyr recombinase" evidence="6">
    <location>
        <begin position="203"/>
        <end position="398"/>
    </location>
</feature>
<dbReference type="InterPro" id="IPR010998">
    <property type="entry name" value="Integrase_recombinase_N"/>
</dbReference>
<dbReference type="Gene3D" id="1.10.150.130">
    <property type="match status" value="1"/>
</dbReference>
<dbReference type="GO" id="GO:0015074">
    <property type="term" value="P:DNA integration"/>
    <property type="evidence" value="ECO:0007669"/>
    <property type="project" value="UniProtKB-KW"/>
</dbReference>
<dbReference type="GO" id="GO:0006310">
    <property type="term" value="P:DNA recombination"/>
    <property type="evidence" value="ECO:0007669"/>
    <property type="project" value="UniProtKB-KW"/>
</dbReference>
<evidence type="ECO:0000256" key="5">
    <source>
        <dbReference type="PROSITE-ProRule" id="PRU01248"/>
    </source>
</evidence>
<dbReference type="InterPro" id="IPR013762">
    <property type="entry name" value="Integrase-like_cat_sf"/>
</dbReference>
<proteinExistence type="inferred from homology"/>
<protein>
    <submittedName>
        <fullName evidence="8">Site-specific recombinase XerD</fullName>
    </submittedName>
</protein>
<dbReference type="SUPFAM" id="SSF56349">
    <property type="entry name" value="DNA breaking-rejoining enzymes"/>
    <property type="match status" value="1"/>
</dbReference>
<keyword evidence="9" id="KW-1185">Reference proteome</keyword>
<sequence length="420" mass="47507">MLTDTAVRAARPRDKDYKLSDAGGLYLHVYKTGRKVWRFKFRVQGREQLLTFGGYPDVPLREARERRDEAKRALTQGIDPRQLLRGGEAAGGGTSTTDFETMAKRWWAIQQPKWTDRHAHDVLHSLQRDVFPEIGQMPISEITEKTILAVLRDVEARGAIETAKRLRQKIGGVFAFAIAEGECERNPAAGIGPALMPMKPKRPQPSITDLAELRAMLIKVESMPMQPATKLANRLLGLTAVRPGTLIGARWNEFSSFDAEKPLWRIPASRMKMPKAEKYRSEKDHVVPLGPHHIAVLRALHVICGTSEYLFPSLWDIRKHMSENALGFMLKRAGFQDRHVPHGWRASFSTIMNEWAIKNGTPNDSRILDLMLGHAPKDRVEAAYNRAQFDDRKRELALIWAEMLLDGLPAAHTLLEGPRK</sequence>
<reference evidence="8 9" key="1">
    <citation type="submission" date="2018-05" db="EMBL/GenBank/DDBJ databases">
        <title>Genomic Encyclopedia of Type Strains, Phase IV (KMG-IV): sequencing the most valuable type-strain genomes for metagenomic binning, comparative biology and taxonomic classification.</title>
        <authorList>
            <person name="Goeker M."/>
        </authorList>
    </citation>
    <scope>NUCLEOTIDE SEQUENCE [LARGE SCALE GENOMIC DNA]</scope>
    <source>
        <strain evidence="8 9">DSM 3183</strain>
    </source>
</reference>
<dbReference type="Pfam" id="PF13356">
    <property type="entry name" value="Arm-DNA-bind_3"/>
    <property type="match status" value="1"/>
</dbReference>
<dbReference type="InterPro" id="IPR050808">
    <property type="entry name" value="Phage_Integrase"/>
</dbReference>
<evidence type="ECO:0000259" key="7">
    <source>
        <dbReference type="PROSITE" id="PS51900"/>
    </source>
</evidence>
<evidence type="ECO:0000313" key="9">
    <source>
        <dbReference type="Proteomes" id="UP000248014"/>
    </source>
</evidence>
<dbReference type="PANTHER" id="PTHR30629">
    <property type="entry name" value="PROPHAGE INTEGRASE"/>
    <property type="match status" value="1"/>
</dbReference>
<organism evidence="8 9">
    <name type="scientific">Blastomonas natatoria</name>
    <dbReference type="NCBI Taxonomy" id="34015"/>
    <lineage>
        <taxon>Bacteria</taxon>
        <taxon>Pseudomonadati</taxon>
        <taxon>Pseudomonadota</taxon>
        <taxon>Alphaproteobacteria</taxon>
        <taxon>Sphingomonadales</taxon>
        <taxon>Sphingomonadaceae</taxon>
        <taxon>Blastomonas</taxon>
    </lineage>
</organism>
<accession>A0A2V3US64</accession>
<evidence type="ECO:0000256" key="3">
    <source>
        <dbReference type="ARBA" id="ARBA00023125"/>
    </source>
</evidence>
<dbReference type="Proteomes" id="UP000248014">
    <property type="component" value="Unassembled WGS sequence"/>
</dbReference>
<dbReference type="AlphaFoldDB" id="A0A2V3US64"/>
<keyword evidence="4" id="KW-0233">DNA recombination</keyword>
<comment type="caution">
    <text evidence="8">The sequence shown here is derived from an EMBL/GenBank/DDBJ whole genome shotgun (WGS) entry which is preliminary data.</text>
</comment>
<dbReference type="InterPro" id="IPR025166">
    <property type="entry name" value="Integrase_DNA_bind_dom"/>
</dbReference>
<dbReference type="InterPro" id="IPR002104">
    <property type="entry name" value="Integrase_catalytic"/>
</dbReference>
<evidence type="ECO:0000256" key="4">
    <source>
        <dbReference type="ARBA" id="ARBA00023172"/>
    </source>
</evidence>
<dbReference type="Pfam" id="PF22022">
    <property type="entry name" value="Phage_int_M"/>
    <property type="match status" value="1"/>
</dbReference>
<evidence type="ECO:0000313" key="8">
    <source>
        <dbReference type="EMBL" id="PXW70026.1"/>
    </source>
</evidence>